<dbReference type="AlphaFoldDB" id="A0A7H8R9T5"/>
<gene>
    <name evidence="1" type="ORF">TRUGW13939_09434</name>
</gene>
<dbReference type="EMBL" id="CP055902">
    <property type="protein sequence ID" value="QKX62275.1"/>
    <property type="molecule type" value="Genomic_DNA"/>
</dbReference>
<evidence type="ECO:0000313" key="1">
    <source>
        <dbReference type="EMBL" id="QKX62275.1"/>
    </source>
</evidence>
<keyword evidence="2" id="KW-1185">Reference proteome</keyword>
<organism evidence="1 2">
    <name type="scientific">Talaromyces rugulosus</name>
    <name type="common">Penicillium rugulosum</name>
    <dbReference type="NCBI Taxonomy" id="121627"/>
    <lineage>
        <taxon>Eukaryota</taxon>
        <taxon>Fungi</taxon>
        <taxon>Dikarya</taxon>
        <taxon>Ascomycota</taxon>
        <taxon>Pezizomycotina</taxon>
        <taxon>Eurotiomycetes</taxon>
        <taxon>Eurotiomycetidae</taxon>
        <taxon>Eurotiales</taxon>
        <taxon>Trichocomaceae</taxon>
        <taxon>Talaromyces</taxon>
        <taxon>Talaromyces sect. Islandici</taxon>
    </lineage>
</organism>
<protein>
    <submittedName>
        <fullName evidence="1">Uncharacterized protein</fullName>
    </submittedName>
</protein>
<proteinExistence type="predicted"/>
<name>A0A7H8R9T5_TALRU</name>
<accession>A0A7H8R9T5</accession>
<dbReference type="GeneID" id="55996917"/>
<sequence length="160" mass="18025">MPQTISPTNTAPLAKNANHHADVSITTLILEIQSLCHARDHSTLSSSPSSSPDTNTLQALIRKKLDRLQHHILKREMRKLDEQLDYDPLSETQLQQQHNIETDDDDGALLPVPLKIGSRRVRAKDVQNILNVNNNVEDANTDPLVRLEKKVLEVQIYTSN</sequence>
<reference evidence="2" key="1">
    <citation type="submission" date="2020-06" db="EMBL/GenBank/DDBJ databases">
        <title>A chromosome-scale genome assembly of Talaromyces rugulosus W13939.</title>
        <authorList>
            <person name="Wang B."/>
            <person name="Guo L."/>
            <person name="Ye K."/>
            <person name="Wang L."/>
        </authorList>
    </citation>
    <scope>NUCLEOTIDE SEQUENCE [LARGE SCALE GENOMIC DNA]</scope>
    <source>
        <strain evidence="2">W13939</strain>
    </source>
</reference>
<evidence type="ECO:0000313" key="2">
    <source>
        <dbReference type="Proteomes" id="UP000509510"/>
    </source>
</evidence>
<dbReference type="KEGG" id="trg:TRUGW13939_09434"/>
<dbReference type="Proteomes" id="UP000509510">
    <property type="component" value="Chromosome V"/>
</dbReference>
<dbReference type="OrthoDB" id="10482660at2759"/>
<dbReference type="RefSeq" id="XP_035348449.1">
    <property type="nucleotide sequence ID" value="XM_035492556.1"/>
</dbReference>